<dbReference type="SMART" id="SM00382">
    <property type="entry name" value="AAA"/>
    <property type="match status" value="1"/>
</dbReference>
<dbReference type="Pfam" id="PF00005">
    <property type="entry name" value="ABC_tran"/>
    <property type="match status" value="1"/>
</dbReference>
<dbReference type="InterPro" id="IPR003439">
    <property type="entry name" value="ABC_transporter-like_ATP-bd"/>
</dbReference>
<dbReference type="InterPro" id="IPR003593">
    <property type="entry name" value="AAA+_ATPase"/>
</dbReference>
<keyword evidence="2" id="KW-0813">Transport</keyword>
<dbReference type="InterPro" id="IPR025302">
    <property type="entry name" value="DrrA1/2-like_C"/>
</dbReference>
<evidence type="ECO:0000256" key="2">
    <source>
        <dbReference type="ARBA" id="ARBA00022448"/>
    </source>
</evidence>
<reference evidence="6 7" key="1">
    <citation type="journal article" date="2015" name="Genome Announc.">
        <title>Expanding the biotechnology potential of lactobacilli through comparative genomics of 213 strains and associated genera.</title>
        <authorList>
            <person name="Sun Z."/>
            <person name="Harris H.M."/>
            <person name="McCann A."/>
            <person name="Guo C."/>
            <person name="Argimon S."/>
            <person name="Zhang W."/>
            <person name="Yang X."/>
            <person name="Jeffery I.B."/>
            <person name="Cooney J.C."/>
            <person name="Kagawa T.F."/>
            <person name="Liu W."/>
            <person name="Song Y."/>
            <person name="Salvetti E."/>
            <person name="Wrobel A."/>
            <person name="Rasinkangas P."/>
            <person name="Parkhill J."/>
            <person name="Rea M.C."/>
            <person name="O'Sullivan O."/>
            <person name="Ritari J."/>
            <person name="Douillard F.P."/>
            <person name="Paul Ross R."/>
            <person name="Yang R."/>
            <person name="Briner A.E."/>
            <person name="Felis G.E."/>
            <person name="de Vos W.M."/>
            <person name="Barrangou R."/>
            <person name="Klaenhammer T.R."/>
            <person name="Caufield P.W."/>
            <person name="Cui Y."/>
            <person name="Zhang H."/>
            <person name="O'Toole P.W."/>
        </authorList>
    </citation>
    <scope>NUCLEOTIDE SEQUENCE [LARGE SCALE GENOMIC DNA]</scope>
    <source>
        <strain evidence="6 7">DSM 16634</strain>
    </source>
</reference>
<accession>A0A0R1U1I2</accession>
<feature type="domain" description="ABC transporter" evidence="5">
    <location>
        <begin position="2"/>
        <end position="229"/>
    </location>
</feature>
<keyword evidence="4 6" id="KW-0067">ATP-binding</keyword>
<dbReference type="GO" id="GO:0016887">
    <property type="term" value="F:ATP hydrolysis activity"/>
    <property type="evidence" value="ECO:0007669"/>
    <property type="project" value="InterPro"/>
</dbReference>
<proteinExistence type="inferred from homology"/>
<dbReference type="InterPro" id="IPR027417">
    <property type="entry name" value="P-loop_NTPase"/>
</dbReference>
<evidence type="ECO:0000256" key="4">
    <source>
        <dbReference type="ARBA" id="ARBA00022840"/>
    </source>
</evidence>
<name>A0A0R1U1I2_9LACO</name>
<keyword evidence="3" id="KW-0547">Nucleotide-binding</keyword>
<gene>
    <name evidence="6" type="ORF">FC32_GL001825</name>
</gene>
<dbReference type="STRING" id="1423724.FC32_GL001825"/>
<evidence type="ECO:0000256" key="3">
    <source>
        <dbReference type="ARBA" id="ARBA00022741"/>
    </source>
</evidence>
<dbReference type="Proteomes" id="UP000051324">
    <property type="component" value="Unassembled WGS sequence"/>
</dbReference>
<comment type="similarity">
    <text evidence="1">Belongs to the ABC transporter superfamily.</text>
</comment>
<dbReference type="PATRIC" id="fig|1423724.4.peg.1902"/>
<dbReference type="PANTHER" id="PTHR42711">
    <property type="entry name" value="ABC TRANSPORTER ATP-BINDING PROTEIN"/>
    <property type="match status" value="1"/>
</dbReference>
<evidence type="ECO:0000256" key="1">
    <source>
        <dbReference type="ARBA" id="ARBA00005417"/>
    </source>
</evidence>
<organism evidence="6 7">
    <name type="scientific">Ligilactobacillus apodemi DSM 16634 = JCM 16172</name>
    <dbReference type="NCBI Taxonomy" id="1423724"/>
    <lineage>
        <taxon>Bacteria</taxon>
        <taxon>Bacillati</taxon>
        <taxon>Bacillota</taxon>
        <taxon>Bacilli</taxon>
        <taxon>Lactobacillales</taxon>
        <taxon>Lactobacillaceae</taxon>
        <taxon>Ligilactobacillus</taxon>
    </lineage>
</organism>
<dbReference type="InterPro" id="IPR017871">
    <property type="entry name" value="ABC_transporter-like_CS"/>
</dbReference>
<comment type="caution">
    <text evidence="6">The sequence shown here is derived from an EMBL/GenBank/DDBJ whole genome shotgun (WGS) entry which is preliminary data.</text>
</comment>
<evidence type="ECO:0000259" key="5">
    <source>
        <dbReference type="PROSITE" id="PS50893"/>
    </source>
</evidence>
<dbReference type="PROSITE" id="PS00211">
    <property type="entry name" value="ABC_TRANSPORTER_1"/>
    <property type="match status" value="1"/>
</dbReference>
<dbReference type="Gene3D" id="3.40.50.300">
    <property type="entry name" value="P-loop containing nucleotide triphosphate hydrolases"/>
    <property type="match status" value="1"/>
</dbReference>
<dbReference type="PROSITE" id="PS50893">
    <property type="entry name" value="ABC_TRANSPORTER_2"/>
    <property type="match status" value="1"/>
</dbReference>
<dbReference type="EMBL" id="AZFT01000006">
    <property type="protein sequence ID" value="KRL87206.1"/>
    <property type="molecule type" value="Genomic_DNA"/>
</dbReference>
<dbReference type="eggNOG" id="COG4152">
    <property type="taxonomic scope" value="Bacteria"/>
</dbReference>
<keyword evidence="7" id="KW-1185">Reference proteome</keyword>
<dbReference type="SUPFAM" id="SSF52540">
    <property type="entry name" value="P-loop containing nucleoside triphosphate hydrolases"/>
    <property type="match status" value="1"/>
</dbReference>
<protein>
    <submittedName>
        <fullName evidence="6">ABC transporter ATP-binding protein</fullName>
    </submittedName>
</protein>
<dbReference type="PANTHER" id="PTHR42711:SF5">
    <property type="entry name" value="ABC TRANSPORTER ATP-BINDING PROTEIN NATA"/>
    <property type="match status" value="1"/>
</dbReference>
<dbReference type="Pfam" id="PF13732">
    <property type="entry name" value="DrrA1-3_C"/>
    <property type="match status" value="1"/>
</dbReference>
<dbReference type="RefSeq" id="WP_056957209.1">
    <property type="nucleotide sequence ID" value="NZ_AZFT01000006.1"/>
</dbReference>
<evidence type="ECO:0000313" key="6">
    <source>
        <dbReference type="EMBL" id="KRL87206.1"/>
    </source>
</evidence>
<dbReference type="GO" id="GO:0005524">
    <property type="term" value="F:ATP binding"/>
    <property type="evidence" value="ECO:0007669"/>
    <property type="project" value="UniProtKB-KW"/>
</dbReference>
<evidence type="ECO:0000313" key="7">
    <source>
        <dbReference type="Proteomes" id="UP000051324"/>
    </source>
</evidence>
<dbReference type="AlphaFoldDB" id="A0A0R1U1I2"/>
<sequence length="298" mass="33075">MLTVNNLVKNFGDLRAVSAMSFQINDGEILGLVGPNGAGKTTTFRMLLGLMCPDEGEVLWNGAPLNDKVRDLIGYLPEERGLYPKETVEHQIVYFGSLRGKDPKELKPKVDEWLTKLKVKGKKSSKIKELSKGNQQKVQLITTLIHEPKLVILDEPFSGLDPINADIMKDAIIELRKQGACVIFSSHNMDNVEKICDRLLMIKNGQQIMTGSVDEIKESFGRTKVFLESNLTKSEIMAVPGVLDVKAQGKVFEVKLADPAVGKELFKLATKDGYIPTFSQQTLTLEEIFKLKVGELNG</sequence>
<dbReference type="InterPro" id="IPR050763">
    <property type="entry name" value="ABC_transporter_ATP-binding"/>
</dbReference>